<protein>
    <submittedName>
        <fullName evidence="1">Uncharacterized protein</fullName>
    </submittedName>
</protein>
<organism evidence="1 2">
    <name type="scientific">Asparagus officinalis</name>
    <name type="common">Garden asparagus</name>
    <dbReference type="NCBI Taxonomy" id="4686"/>
    <lineage>
        <taxon>Eukaryota</taxon>
        <taxon>Viridiplantae</taxon>
        <taxon>Streptophyta</taxon>
        <taxon>Embryophyta</taxon>
        <taxon>Tracheophyta</taxon>
        <taxon>Spermatophyta</taxon>
        <taxon>Magnoliopsida</taxon>
        <taxon>Liliopsida</taxon>
        <taxon>Asparagales</taxon>
        <taxon>Asparagaceae</taxon>
        <taxon>Asparagoideae</taxon>
        <taxon>Asparagus</taxon>
    </lineage>
</organism>
<dbReference type="Gramene" id="ONK63515">
    <property type="protein sequence ID" value="ONK63515"/>
    <property type="gene ID" value="A4U43_C07F16020"/>
</dbReference>
<sequence>MGSQPRVFIELKRVIFFVIKNPSRVVKELAKASYFDQHSPRQGGPCGGYVDGKVPAWTRTPPASSADGVSEVAPATFLDLELVLRGAIDAVDRGKIFWMRETKFVGDVAVIKREFSFSEITEEFWESSDS</sequence>
<gene>
    <name evidence="1" type="ORF">A4U43_C07F16020</name>
</gene>
<proteinExistence type="predicted"/>
<reference evidence="2" key="1">
    <citation type="journal article" date="2017" name="Nat. Commun.">
        <title>The asparagus genome sheds light on the origin and evolution of a young Y chromosome.</title>
        <authorList>
            <person name="Harkess A."/>
            <person name="Zhou J."/>
            <person name="Xu C."/>
            <person name="Bowers J.E."/>
            <person name="Van der Hulst R."/>
            <person name="Ayyampalayam S."/>
            <person name="Mercati F."/>
            <person name="Riccardi P."/>
            <person name="McKain M.R."/>
            <person name="Kakrana A."/>
            <person name="Tang H."/>
            <person name="Ray J."/>
            <person name="Groenendijk J."/>
            <person name="Arikit S."/>
            <person name="Mathioni S.M."/>
            <person name="Nakano M."/>
            <person name="Shan H."/>
            <person name="Telgmann-Rauber A."/>
            <person name="Kanno A."/>
            <person name="Yue Z."/>
            <person name="Chen H."/>
            <person name="Li W."/>
            <person name="Chen Y."/>
            <person name="Xu X."/>
            <person name="Zhang Y."/>
            <person name="Luo S."/>
            <person name="Chen H."/>
            <person name="Gao J."/>
            <person name="Mao Z."/>
            <person name="Pires J.C."/>
            <person name="Luo M."/>
            <person name="Kudrna D."/>
            <person name="Wing R.A."/>
            <person name="Meyers B.C."/>
            <person name="Yi K."/>
            <person name="Kong H."/>
            <person name="Lavrijsen P."/>
            <person name="Sunseri F."/>
            <person name="Falavigna A."/>
            <person name="Ye Y."/>
            <person name="Leebens-Mack J.H."/>
            <person name="Chen G."/>
        </authorList>
    </citation>
    <scope>NUCLEOTIDE SEQUENCE [LARGE SCALE GENOMIC DNA]</scope>
    <source>
        <strain evidence="2">cv. DH0086</strain>
    </source>
</reference>
<evidence type="ECO:0000313" key="1">
    <source>
        <dbReference type="EMBL" id="ONK63515.1"/>
    </source>
</evidence>
<evidence type="ECO:0000313" key="2">
    <source>
        <dbReference type="Proteomes" id="UP000243459"/>
    </source>
</evidence>
<dbReference type="Proteomes" id="UP000243459">
    <property type="component" value="Chromosome 7"/>
</dbReference>
<keyword evidence="2" id="KW-1185">Reference proteome</keyword>
<accession>A0A5P1ECA5</accession>
<dbReference type="AlphaFoldDB" id="A0A5P1ECA5"/>
<dbReference type="EMBL" id="CM007387">
    <property type="protein sequence ID" value="ONK63515.1"/>
    <property type="molecule type" value="Genomic_DNA"/>
</dbReference>
<name>A0A5P1ECA5_ASPOF</name>